<comment type="caution">
    <text evidence="2">The sequence shown here is derived from an EMBL/GenBank/DDBJ whole genome shotgun (WGS) entry which is preliminary data.</text>
</comment>
<dbReference type="AlphaFoldDB" id="A0A558R3D1"/>
<organism evidence="2 3">
    <name type="scientific">Alterirhizorhabdus solaris</name>
    <dbReference type="NCBI Taxonomy" id="2529389"/>
    <lineage>
        <taxon>Bacteria</taxon>
        <taxon>Pseudomonadati</taxon>
        <taxon>Pseudomonadota</taxon>
        <taxon>Alphaproteobacteria</taxon>
        <taxon>Sphingomonadales</taxon>
        <taxon>Rhizorhabdaceae</taxon>
        <taxon>Alterirhizorhabdus</taxon>
    </lineage>
</organism>
<proteinExistence type="predicted"/>
<keyword evidence="3" id="KW-1185">Reference proteome</keyword>
<sequence length="113" mass="11926">MLIALMLAGAAPVTDAAATADVRCLVATSVLAENGDKAIAQIGYFAAMFWLGRVGDISEADLNSKMTEQALHMTAADISLELVRCGALMKERGEMLARVGASLSRKAARLETR</sequence>
<dbReference type="Proteomes" id="UP000318681">
    <property type="component" value="Unassembled WGS sequence"/>
</dbReference>
<protein>
    <submittedName>
        <fullName evidence="2">Uncharacterized protein</fullName>
    </submittedName>
</protein>
<accession>A0A558R3D1</accession>
<keyword evidence="1" id="KW-0732">Signal</keyword>
<reference evidence="2 3" key="1">
    <citation type="submission" date="2019-07" db="EMBL/GenBank/DDBJ databases">
        <title>Sphingomonas solaris sp. nov., isolated from a solar panel from Boston, Massachusetts.</title>
        <authorList>
            <person name="Tanner K."/>
            <person name="Pascual J."/>
            <person name="Mancuso C."/>
            <person name="Pereto J."/>
            <person name="Khalil A."/>
            <person name="Vilanova C."/>
        </authorList>
    </citation>
    <scope>NUCLEOTIDE SEQUENCE [LARGE SCALE GENOMIC DNA]</scope>
    <source>
        <strain evidence="2 3">R4DWN</strain>
    </source>
</reference>
<dbReference type="EMBL" id="VNIM01000040">
    <property type="protein sequence ID" value="TVV73895.1"/>
    <property type="molecule type" value="Genomic_DNA"/>
</dbReference>
<dbReference type="RefSeq" id="WP_145151508.1">
    <property type="nucleotide sequence ID" value="NZ_VNIM01000040.1"/>
</dbReference>
<evidence type="ECO:0000313" key="2">
    <source>
        <dbReference type="EMBL" id="TVV73895.1"/>
    </source>
</evidence>
<evidence type="ECO:0000313" key="3">
    <source>
        <dbReference type="Proteomes" id="UP000318681"/>
    </source>
</evidence>
<feature type="chain" id="PRO_5021803411" evidence="1">
    <location>
        <begin position="17"/>
        <end position="113"/>
    </location>
</feature>
<feature type="signal peptide" evidence="1">
    <location>
        <begin position="1"/>
        <end position="16"/>
    </location>
</feature>
<name>A0A558R3D1_9SPHN</name>
<gene>
    <name evidence="2" type="ORF">FOY91_11095</name>
</gene>
<evidence type="ECO:0000256" key="1">
    <source>
        <dbReference type="SAM" id="SignalP"/>
    </source>
</evidence>